<evidence type="ECO:0008006" key="3">
    <source>
        <dbReference type="Google" id="ProtNLM"/>
    </source>
</evidence>
<protein>
    <recommendedName>
        <fullName evidence="3">DUF3993 domain-containing protein</fullName>
    </recommendedName>
</protein>
<keyword evidence="2" id="KW-1185">Reference proteome</keyword>
<sequence length="182" mass="21519">MLRKSIILLVVSVLLYSLYHLHDRKLLAASNYLEGKNHVFIYGDIQNKVTMYPIELSHDEIYHIMNSFMNMLVQETDEDYKVVHFGSKEELLKEFEKLSSRDVAAQFVDYYYYEEADNLYLVPTETPPWFMEKNEYDIVKSDQKQVKIVQGNHSVFFGDYTIEITFSNINSNWKITDIAYPT</sequence>
<proteinExistence type="predicted"/>
<accession>A0ABW4VY87</accession>
<dbReference type="Proteomes" id="UP001597383">
    <property type="component" value="Unassembled WGS sequence"/>
</dbReference>
<evidence type="ECO:0000313" key="2">
    <source>
        <dbReference type="Proteomes" id="UP001597383"/>
    </source>
</evidence>
<dbReference type="EMBL" id="JBHUHQ010000010">
    <property type="protein sequence ID" value="MFD2043726.1"/>
    <property type="molecule type" value="Genomic_DNA"/>
</dbReference>
<dbReference type="RefSeq" id="WP_377555779.1">
    <property type="nucleotide sequence ID" value="NZ_JBHUHQ010000010.1"/>
</dbReference>
<evidence type="ECO:0000313" key="1">
    <source>
        <dbReference type="EMBL" id="MFD2043726.1"/>
    </source>
</evidence>
<reference evidence="2" key="1">
    <citation type="journal article" date="2019" name="Int. J. Syst. Evol. Microbiol.">
        <title>The Global Catalogue of Microorganisms (GCM) 10K type strain sequencing project: providing services to taxonomists for standard genome sequencing and annotation.</title>
        <authorList>
            <consortium name="The Broad Institute Genomics Platform"/>
            <consortium name="The Broad Institute Genome Sequencing Center for Infectious Disease"/>
            <person name="Wu L."/>
            <person name="Ma J."/>
        </authorList>
    </citation>
    <scope>NUCLEOTIDE SEQUENCE [LARGE SCALE GENOMIC DNA]</scope>
    <source>
        <strain evidence="2">R28</strain>
    </source>
</reference>
<name>A0ABW4VY87_9BACI</name>
<organism evidence="1 2">
    <name type="scientific">Ornithinibacillus salinisoli</name>
    <dbReference type="NCBI Taxonomy" id="1848459"/>
    <lineage>
        <taxon>Bacteria</taxon>
        <taxon>Bacillati</taxon>
        <taxon>Bacillota</taxon>
        <taxon>Bacilli</taxon>
        <taxon>Bacillales</taxon>
        <taxon>Bacillaceae</taxon>
        <taxon>Ornithinibacillus</taxon>
    </lineage>
</organism>
<comment type="caution">
    <text evidence="1">The sequence shown here is derived from an EMBL/GenBank/DDBJ whole genome shotgun (WGS) entry which is preliminary data.</text>
</comment>
<gene>
    <name evidence="1" type="ORF">ACFSJF_05470</name>
</gene>